<organism evidence="2 3">
    <name type="scientific">Puccinia sorghi</name>
    <dbReference type="NCBI Taxonomy" id="27349"/>
    <lineage>
        <taxon>Eukaryota</taxon>
        <taxon>Fungi</taxon>
        <taxon>Dikarya</taxon>
        <taxon>Basidiomycota</taxon>
        <taxon>Pucciniomycotina</taxon>
        <taxon>Pucciniomycetes</taxon>
        <taxon>Pucciniales</taxon>
        <taxon>Pucciniaceae</taxon>
        <taxon>Puccinia</taxon>
    </lineage>
</organism>
<feature type="region of interest" description="Disordered" evidence="1">
    <location>
        <begin position="1"/>
        <end position="53"/>
    </location>
</feature>
<dbReference type="VEuPathDB" id="FungiDB:VP01_1937g8"/>
<proteinExistence type="predicted"/>
<gene>
    <name evidence="2" type="ORF">VP01_1937g8</name>
</gene>
<dbReference type="AlphaFoldDB" id="A0A0L6VCA7"/>
<comment type="caution">
    <text evidence="2">The sequence shown here is derived from an EMBL/GenBank/DDBJ whole genome shotgun (WGS) entry which is preliminary data.</text>
</comment>
<feature type="compositionally biased region" description="Pro residues" evidence="1">
    <location>
        <begin position="7"/>
        <end position="16"/>
    </location>
</feature>
<evidence type="ECO:0000313" key="3">
    <source>
        <dbReference type="Proteomes" id="UP000037035"/>
    </source>
</evidence>
<dbReference type="Proteomes" id="UP000037035">
    <property type="component" value="Unassembled WGS sequence"/>
</dbReference>
<sequence>MAKAPDHAPPARPITKPPSTDLHMLLKTVLGDASDRDASGAHGKNHAPYGGNN</sequence>
<reference evidence="2 3" key="1">
    <citation type="submission" date="2015-08" db="EMBL/GenBank/DDBJ databases">
        <title>Next Generation Sequencing and Analysis of the Genome of Puccinia sorghi L Schw, the Causal Agent of Maize Common Rust.</title>
        <authorList>
            <person name="Rochi L."/>
            <person name="Burguener G."/>
            <person name="Darino M."/>
            <person name="Turjanski A."/>
            <person name="Kreff E."/>
            <person name="Dieguez M.J."/>
            <person name="Sacco F."/>
        </authorList>
    </citation>
    <scope>NUCLEOTIDE SEQUENCE [LARGE SCALE GENOMIC DNA]</scope>
    <source>
        <strain evidence="2 3">RO10H11247</strain>
    </source>
</reference>
<evidence type="ECO:0000313" key="2">
    <source>
        <dbReference type="EMBL" id="KNZ58401.1"/>
    </source>
</evidence>
<name>A0A0L6VCA7_9BASI</name>
<evidence type="ECO:0000256" key="1">
    <source>
        <dbReference type="SAM" id="MobiDB-lite"/>
    </source>
</evidence>
<protein>
    <submittedName>
        <fullName evidence="2">Uncharacterized protein</fullName>
    </submittedName>
</protein>
<accession>A0A0L6VCA7</accession>
<dbReference type="EMBL" id="LAVV01006767">
    <property type="protein sequence ID" value="KNZ58401.1"/>
    <property type="molecule type" value="Genomic_DNA"/>
</dbReference>
<keyword evidence="3" id="KW-1185">Reference proteome</keyword>